<dbReference type="RefSeq" id="YP_009186735.1">
    <property type="nucleotide sequence ID" value="NC_028636.1"/>
</dbReference>
<accession>A0A097P8Y2</accession>
<proteinExistence type="predicted"/>
<keyword evidence="2" id="KW-1185">Reference proteome</keyword>
<dbReference type="Proteomes" id="UP000201917">
    <property type="component" value="Segment"/>
</dbReference>
<evidence type="ECO:0000313" key="2">
    <source>
        <dbReference type="Proteomes" id="UP000201917"/>
    </source>
</evidence>
<evidence type="ECO:0000313" key="1">
    <source>
        <dbReference type="EMBL" id="AIU41283.1"/>
    </source>
</evidence>
<dbReference type="KEGG" id="vg:26382499"/>
<protein>
    <submittedName>
        <fullName evidence="1">Ac57</fullName>
    </submittedName>
</protein>
<dbReference type="GeneID" id="26382499"/>
<dbReference type="InterPro" id="IPR009264">
    <property type="entry name" value="AcMNPV_Orf57"/>
</dbReference>
<reference evidence="1 2" key="1">
    <citation type="journal article" date="2014" name="PLoS ONE">
        <title>Genomic Sequencing and Analysis of Sucra jujuba Nucleopolyhedrovirus.</title>
        <authorList>
            <person name="Liu X."/>
            <person name="Yin F."/>
            <person name="Zhu Z."/>
            <person name="Hou D."/>
            <person name="Wang J."/>
            <person name="Zhang L."/>
            <person name="Wang M."/>
            <person name="Wang H."/>
            <person name="Hu Z."/>
            <person name="Deng F."/>
        </authorList>
    </citation>
    <scope>NUCLEOTIDE SEQUENCE [LARGE SCALE GENOMIC DNA]</scope>
    <source>
        <strain evidence="1">473</strain>
    </source>
</reference>
<dbReference type="Pfam" id="PF06033">
    <property type="entry name" value="DUF918"/>
    <property type="match status" value="1"/>
</dbReference>
<sequence length="163" mass="19103">MTTINVRFLEFGGVSLDLRHVNFPVDKRDDSQNNEYIIFLNVCKAFYANFKIVSDLSLETLCHFIYQQVEFIKNNVATDLSEINYEHFVINDNDRGKSIIIEFDDDARIIVASVIRFDEQYYQRVGGYLDFENRHNPAQQKKLSTAERAERDKKCEVKLLGYT</sequence>
<dbReference type="OrthoDB" id="19330at10239"/>
<organism evidence="1 2">
    <name type="scientific">Sucra jujuba nucleopolyhedrovirus</name>
    <dbReference type="NCBI Taxonomy" id="1563660"/>
    <lineage>
        <taxon>Viruses</taxon>
        <taxon>Viruses incertae sedis</taxon>
        <taxon>Naldaviricetes</taxon>
        <taxon>Lefavirales</taxon>
        <taxon>Baculoviridae</taxon>
        <taxon>Alphabaculovirus</taxon>
        <taxon>Alphabaculovirus sujujubae</taxon>
    </lineage>
</organism>
<name>A0A097P8Y2_9ABAC</name>
<dbReference type="EMBL" id="KJ676450">
    <property type="protein sequence ID" value="AIU41283.1"/>
    <property type="molecule type" value="Genomic_DNA"/>
</dbReference>